<gene>
    <name evidence="1" type="ORF">AKJ09_10438</name>
</gene>
<accession>A0A0K1QED4</accession>
<keyword evidence="2" id="KW-1185">Reference proteome</keyword>
<dbReference type="KEGG" id="llu:AKJ09_10438"/>
<dbReference type="RefSeq" id="WP_169928524.1">
    <property type="nucleotide sequence ID" value="NZ_CP012333.1"/>
</dbReference>
<name>A0A0K1QED4_9BACT</name>
<dbReference type="PANTHER" id="PTHR32329">
    <property type="entry name" value="BIFUNCTIONAL PROTEIN [INCLUDES 2-HYDROXYACYL-COA DEHYDRATASE (N-TER) AND ITS ACTIVATOR DOMAIN (C_TERM)-RELATED"/>
    <property type="match status" value="1"/>
</dbReference>
<evidence type="ECO:0000313" key="1">
    <source>
        <dbReference type="EMBL" id="AKV03775.1"/>
    </source>
</evidence>
<proteinExistence type="predicted"/>
<organism evidence="1 2">
    <name type="scientific">Labilithrix luteola</name>
    <dbReference type="NCBI Taxonomy" id="1391654"/>
    <lineage>
        <taxon>Bacteria</taxon>
        <taxon>Pseudomonadati</taxon>
        <taxon>Myxococcota</taxon>
        <taxon>Polyangia</taxon>
        <taxon>Polyangiales</taxon>
        <taxon>Labilitrichaceae</taxon>
        <taxon>Labilithrix</taxon>
    </lineage>
</organism>
<dbReference type="InterPro" id="IPR051805">
    <property type="entry name" value="Dehydratase_Activator_Redct"/>
</dbReference>
<dbReference type="Proteomes" id="UP000064967">
    <property type="component" value="Chromosome"/>
</dbReference>
<dbReference type="AlphaFoldDB" id="A0A0K1QED4"/>
<dbReference type="PANTHER" id="PTHR32329:SF2">
    <property type="entry name" value="BIFUNCTIONAL PROTEIN [INCLUDES 2-HYDROXYACYL-COA DEHYDRATASE (N-TER) AND ITS ACTIVATOR DOMAIN (C_TERM)"/>
    <property type="match status" value="1"/>
</dbReference>
<dbReference type="EMBL" id="CP012333">
    <property type="protein sequence ID" value="AKV03775.1"/>
    <property type="molecule type" value="Genomic_DNA"/>
</dbReference>
<dbReference type="STRING" id="1391654.AKJ09_10438"/>
<evidence type="ECO:0000313" key="2">
    <source>
        <dbReference type="Proteomes" id="UP000064967"/>
    </source>
</evidence>
<dbReference type="PATRIC" id="fig|1391654.3.peg.10576"/>
<sequence>MSNQTTFTSNGTKKKLPVSGQTMDLDAELAKFEADERKRLGLDGATEHWVEEMVGLGFKKSERAKITMLIGGLTLAHDYLIEGALKGVGYNVQMLDAPDNAAFQVGKEFGNRGQCNPTYFTVGNLVQYLIMLREKHGMTNQEVVDKFVFLTAGACGPCRFGMYVTEYRKALRDAGFDGFRVMLFQQTGGLKQATGDDVGLDLNPTFFWGIVKGMIAGDVINAYGYRVRPYEKVKGSTDEALEKAKKVLYDALENRTNIMAALWKCKPILAGVEVDKTIAKPKVSIIGEFWAMTTEGDGNYQLQRFLEQEGAECDIQLVAAWLLYTLWEVRNDANERANLREMDFAKYGLGGGGPLAVFQKMAISHGGDFAVRALFQTFAHAAGLYGYKLADMDKIASISHEYYNNDLRGGEGHMEVGKLILNVVNQKAHMTLSVKPFGCMPSAGVSDGVQSAITEKFPGTIFCPVETSGDGRVNFYSRVQMYLFKAKQAAQNEYERALEEHGVTKEQVQSFLESSPRFRSPLYKAAHHYAGNNADMVAAVAPYITKTRSERWRERLVKFANGSKDAAQKTPHVVVNLFQTAVKEAPAVAARVKEDLTMFREMRAEKKRAAANTNAVSTLDAAAEE</sequence>
<reference evidence="1 2" key="1">
    <citation type="submission" date="2015-08" db="EMBL/GenBank/DDBJ databases">
        <authorList>
            <person name="Babu N.S."/>
            <person name="Beckwith C.J."/>
            <person name="Beseler K.G."/>
            <person name="Brison A."/>
            <person name="Carone J.V."/>
            <person name="Caskin T.P."/>
            <person name="Diamond M."/>
            <person name="Durham M.E."/>
            <person name="Foxe J.M."/>
            <person name="Go M."/>
            <person name="Henderson B.A."/>
            <person name="Jones I.B."/>
            <person name="McGettigan J.A."/>
            <person name="Micheletti S.J."/>
            <person name="Nasrallah M.E."/>
            <person name="Ortiz D."/>
            <person name="Piller C.R."/>
            <person name="Privatt S.R."/>
            <person name="Schneider S.L."/>
            <person name="Sharp S."/>
            <person name="Smith T.C."/>
            <person name="Stanton J.D."/>
            <person name="Ullery H.E."/>
            <person name="Wilson R.J."/>
            <person name="Serrano M.G."/>
            <person name="Buck G."/>
            <person name="Lee V."/>
            <person name="Wang Y."/>
            <person name="Carvalho R."/>
            <person name="Voegtly L."/>
            <person name="Shi R."/>
            <person name="Duckworth R."/>
            <person name="Johnson A."/>
            <person name="Loviza R."/>
            <person name="Walstead R."/>
            <person name="Shah Z."/>
            <person name="Kiflezghi M."/>
            <person name="Wade K."/>
            <person name="Ball S.L."/>
            <person name="Bradley K.W."/>
            <person name="Asai D.J."/>
            <person name="Bowman C.A."/>
            <person name="Russell D.A."/>
            <person name="Pope W.H."/>
            <person name="Jacobs-Sera D."/>
            <person name="Hendrix R.W."/>
            <person name="Hatfull G.F."/>
        </authorList>
    </citation>
    <scope>NUCLEOTIDE SEQUENCE [LARGE SCALE GENOMIC DNA]</scope>
    <source>
        <strain evidence="1 2">DSM 27648</strain>
    </source>
</reference>
<protein>
    <submittedName>
        <fullName evidence="1">Activator of (R)-2-hydroxyglutaryl-CoA dehydratase</fullName>
    </submittedName>
</protein>